<dbReference type="Proteomes" id="UP000005317">
    <property type="component" value="Unassembled WGS sequence"/>
</dbReference>
<evidence type="ECO:0000256" key="1">
    <source>
        <dbReference type="ARBA" id="ARBA00022988"/>
    </source>
</evidence>
<dbReference type="HAMAP" id="MF_01385">
    <property type="entry name" value="UreF"/>
    <property type="match status" value="1"/>
</dbReference>
<dbReference type="AlphaFoldDB" id="A0A656HFG6"/>
<dbReference type="RefSeq" id="WP_002709096.1">
    <property type="nucleotide sequence ID" value="NZ_JH651384.1"/>
</dbReference>
<dbReference type="PANTHER" id="PTHR33620:SF1">
    <property type="entry name" value="UREASE ACCESSORY PROTEIN F"/>
    <property type="match status" value="1"/>
</dbReference>
<dbReference type="InterPro" id="IPR038277">
    <property type="entry name" value="UreF_sf"/>
</dbReference>
<dbReference type="Pfam" id="PF01730">
    <property type="entry name" value="UreF"/>
    <property type="match status" value="1"/>
</dbReference>
<dbReference type="Gene3D" id="1.10.4190.10">
    <property type="entry name" value="Urease accessory protein UreF"/>
    <property type="match status" value="1"/>
</dbReference>
<gene>
    <name evidence="3" type="primary">ureF</name>
    <name evidence="4" type="ORF">Thini_2649</name>
</gene>
<dbReference type="EMBL" id="JH651384">
    <property type="protein sequence ID" value="EIJ35187.1"/>
    <property type="molecule type" value="Genomic_DNA"/>
</dbReference>
<reference evidence="5" key="1">
    <citation type="journal article" date="2011" name="Stand. Genomic Sci.">
        <title>Genome sequence of the filamentous, gliding Thiothrix nivea neotype strain (JP2(T)).</title>
        <authorList>
            <person name="Lapidus A."/>
            <person name="Nolan M."/>
            <person name="Lucas S."/>
            <person name="Glavina Del Rio T."/>
            <person name="Tice H."/>
            <person name="Cheng J.F."/>
            <person name="Tapia R."/>
            <person name="Han C."/>
            <person name="Goodwin L."/>
            <person name="Pitluck S."/>
            <person name="Liolios K."/>
            <person name="Pagani I."/>
            <person name="Ivanova N."/>
            <person name="Huntemann M."/>
            <person name="Mavromatis K."/>
            <person name="Mikhailova N."/>
            <person name="Pati A."/>
            <person name="Chen A."/>
            <person name="Palaniappan K."/>
            <person name="Land M."/>
            <person name="Brambilla E.M."/>
            <person name="Rohde M."/>
            <person name="Abt B."/>
            <person name="Verbarg S."/>
            <person name="Goker M."/>
            <person name="Bristow J."/>
            <person name="Eisen J.A."/>
            <person name="Markowitz V."/>
            <person name="Hugenholtz P."/>
            <person name="Kyrpides N.C."/>
            <person name="Klenk H.P."/>
            <person name="Woyke T."/>
        </authorList>
    </citation>
    <scope>NUCLEOTIDE SEQUENCE [LARGE SCALE GENOMIC DNA]</scope>
    <source>
        <strain evidence="5">ATCC 35100 / DSM 5205 / JP2</strain>
    </source>
</reference>
<accession>A0A656HFG6</accession>
<dbReference type="InterPro" id="IPR002639">
    <property type="entry name" value="UreF"/>
</dbReference>
<sequence length="230" mass="25461">MITRIPMITDLALLRLLHLVSPSLPIGSFTYSQGIEWAVECGWIATPDDLQAWLASQLHGGMTYVDIPGLQRLYHAVLADDTDALEHWIGILNASRETSELLLEEKNRGRALTDLLIVLEIPRAARWKPLLSQNQAAAFALAAAHWQIPLEQAAYGYAWSWLENLVLAAVKIIPLGQTQGQKLLHRTTPLLPEVVTQGLQVDDDSIGASSLALAIASSRHETQYTRLFRS</sequence>
<name>A0A656HFG6_THINJ</name>
<keyword evidence="1 3" id="KW-0996">Nickel insertion</keyword>
<dbReference type="PIRSF" id="PIRSF009467">
    <property type="entry name" value="Ureas_acces_UreF"/>
    <property type="match status" value="1"/>
</dbReference>
<keyword evidence="3" id="KW-0963">Cytoplasm</keyword>
<keyword evidence="2 3" id="KW-0143">Chaperone</keyword>
<comment type="subunit">
    <text evidence="3">UreD, UreF and UreG form a complex that acts as a GTP-hydrolysis-dependent molecular chaperone, activating the urease apoprotein by helping to assemble the nickel containing metallocenter of UreC. The UreE protein probably delivers the nickel.</text>
</comment>
<evidence type="ECO:0000313" key="5">
    <source>
        <dbReference type="Proteomes" id="UP000005317"/>
    </source>
</evidence>
<dbReference type="GO" id="GO:0005737">
    <property type="term" value="C:cytoplasm"/>
    <property type="evidence" value="ECO:0007669"/>
    <property type="project" value="UniProtKB-SubCell"/>
</dbReference>
<dbReference type="GO" id="GO:0016151">
    <property type="term" value="F:nickel cation binding"/>
    <property type="evidence" value="ECO:0007669"/>
    <property type="project" value="UniProtKB-UniRule"/>
</dbReference>
<keyword evidence="5" id="KW-1185">Reference proteome</keyword>
<dbReference type="PANTHER" id="PTHR33620">
    <property type="entry name" value="UREASE ACCESSORY PROTEIN F"/>
    <property type="match status" value="1"/>
</dbReference>
<protein>
    <recommendedName>
        <fullName evidence="3">Urease accessory protein UreF</fullName>
    </recommendedName>
</protein>
<comment type="subcellular location">
    <subcellularLocation>
        <location evidence="3">Cytoplasm</location>
    </subcellularLocation>
</comment>
<comment type="similarity">
    <text evidence="3">Belongs to the UreF family.</text>
</comment>
<evidence type="ECO:0000256" key="2">
    <source>
        <dbReference type="ARBA" id="ARBA00023186"/>
    </source>
</evidence>
<organism evidence="4 5">
    <name type="scientific">Thiothrix nivea (strain ATCC 35100 / DSM 5205 / JP2)</name>
    <dbReference type="NCBI Taxonomy" id="870187"/>
    <lineage>
        <taxon>Bacteria</taxon>
        <taxon>Pseudomonadati</taxon>
        <taxon>Pseudomonadota</taxon>
        <taxon>Gammaproteobacteria</taxon>
        <taxon>Thiotrichales</taxon>
        <taxon>Thiotrichaceae</taxon>
        <taxon>Thiothrix</taxon>
    </lineage>
</organism>
<proteinExistence type="inferred from homology"/>
<evidence type="ECO:0000313" key="4">
    <source>
        <dbReference type="EMBL" id="EIJ35187.1"/>
    </source>
</evidence>
<comment type="function">
    <text evidence="3">Required for maturation of urease via the functional incorporation of the urease nickel metallocenter.</text>
</comment>
<evidence type="ECO:0000256" key="3">
    <source>
        <dbReference type="HAMAP-Rule" id="MF_01385"/>
    </source>
</evidence>